<feature type="disulfide bond" evidence="7">
    <location>
        <begin position="1049"/>
        <end position="1110"/>
    </location>
</feature>
<feature type="domain" description="Ig-like" evidence="10">
    <location>
        <begin position="612"/>
        <end position="697"/>
    </location>
</feature>
<feature type="disulfide bond" evidence="7">
    <location>
        <begin position="2502"/>
        <end position="2566"/>
    </location>
</feature>
<feature type="disulfide bond" evidence="7">
    <location>
        <begin position="2095"/>
        <end position="2159"/>
    </location>
</feature>
<dbReference type="Gene3D" id="3.10.250.10">
    <property type="entry name" value="SRCR-like domain"/>
    <property type="match status" value="15"/>
</dbReference>
<feature type="disulfide bond" evidence="7">
    <location>
        <begin position="1643"/>
        <end position="1704"/>
    </location>
</feature>
<feature type="disulfide bond" evidence="7">
    <location>
        <begin position="2546"/>
        <end position="2556"/>
    </location>
</feature>
<feature type="domain" description="Ig-like" evidence="10">
    <location>
        <begin position="1312"/>
        <end position="1399"/>
    </location>
</feature>
<feature type="disulfide bond" evidence="7">
    <location>
        <begin position="1674"/>
        <end position="1684"/>
    </location>
</feature>
<dbReference type="EMBL" id="JABFDY010000014">
    <property type="protein sequence ID" value="KAF7697758.1"/>
    <property type="molecule type" value="Genomic_DNA"/>
</dbReference>
<protein>
    <recommendedName>
        <fullName evidence="13">Deleted in malignant brain tumors 1 protein</fullName>
    </recommendedName>
</protein>
<dbReference type="SMART" id="SM00202">
    <property type="entry name" value="SR"/>
    <property type="match status" value="15"/>
</dbReference>
<feature type="domain" description="SRCR" evidence="9">
    <location>
        <begin position="2872"/>
        <end position="2972"/>
    </location>
</feature>
<dbReference type="SUPFAM" id="SSF56487">
    <property type="entry name" value="SRCR-like"/>
    <property type="match status" value="15"/>
</dbReference>
<feature type="domain" description="Ig-like" evidence="10">
    <location>
        <begin position="2977"/>
        <end position="3062"/>
    </location>
</feature>
<reference evidence="11" key="1">
    <citation type="submission" date="2020-08" db="EMBL/GenBank/DDBJ databases">
        <title>Chromosome-level assembly of Southern catfish (Silurus meridionalis) provides insights into visual adaptation to the nocturnal and benthic lifestyles.</title>
        <authorList>
            <person name="Zhang Y."/>
            <person name="Wang D."/>
            <person name="Peng Z."/>
        </authorList>
    </citation>
    <scope>NUCLEOTIDE SEQUENCE</scope>
    <source>
        <strain evidence="11">SWU-2019-XX</strain>
        <tissue evidence="11">Muscle</tissue>
    </source>
</reference>
<feature type="domain" description="SRCR" evidence="9">
    <location>
        <begin position="705"/>
        <end position="805"/>
    </location>
</feature>
<keyword evidence="5 7" id="KW-1015">Disulfide bond</keyword>
<dbReference type="Pfam" id="PF13895">
    <property type="entry name" value="Ig_2"/>
    <property type="match status" value="12"/>
</dbReference>
<feature type="domain" description="SRCR" evidence="9">
    <location>
        <begin position="1965"/>
        <end position="2065"/>
    </location>
</feature>
<feature type="disulfide bond" evidence="7">
    <location>
        <begin position="730"/>
        <end position="794"/>
    </location>
</feature>
<evidence type="ECO:0000256" key="6">
    <source>
        <dbReference type="ARBA" id="ARBA00023180"/>
    </source>
</evidence>
<feature type="domain" description="SRCR" evidence="9">
    <location>
        <begin position="402"/>
        <end position="502"/>
    </location>
</feature>
<comment type="caution">
    <text evidence="11">The sequence shown here is derived from an EMBL/GenBank/DDBJ whole genome shotgun (WGS) entry which is preliminary data.</text>
</comment>
<feature type="disulfide bond" evidence="7">
    <location>
        <begin position="1278"/>
        <end position="1288"/>
    </location>
</feature>
<feature type="domain" description="Ig-like" evidence="10">
    <location>
        <begin position="1116"/>
        <end position="1203"/>
    </location>
</feature>
<feature type="disulfide bond" evidence="7">
    <location>
        <begin position="230"/>
        <end position="294"/>
    </location>
</feature>
<feature type="domain" description="Ig-like" evidence="10">
    <location>
        <begin position="2582"/>
        <end position="2667"/>
    </location>
</feature>
<name>A0A8T0AZ90_SILME</name>
<feature type="disulfide bond" evidence="7">
    <location>
        <begin position="1234"/>
        <end position="1298"/>
    </location>
</feature>
<feature type="disulfide bond" evidence="7">
    <location>
        <begin position="1990"/>
        <end position="2054"/>
    </location>
</feature>
<feature type="domain" description="SRCR" evidence="9">
    <location>
        <begin position="2070"/>
        <end position="2170"/>
    </location>
</feature>
<dbReference type="InterPro" id="IPR036772">
    <property type="entry name" value="SRCR-like_dom_sf"/>
</dbReference>
<dbReference type="Pfam" id="PF00530">
    <property type="entry name" value="SRCR"/>
    <property type="match status" value="15"/>
</dbReference>
<dbReference type="Gene3D" id="2.60.40.10">
    <property type="entry name" value="Immunoglobulins"/>
    <property type="match status" value="15"/>
</dbReference>
<gene>
    <name evidence="11" type="ORF">HF521_004268</name>
</gene>
<dbReference type="InterPro" id="IPR013783">
    <property type="entry name" value="Ig-like_fold"/>
</dbReference>
<feature type="domain" description="Ig-like" evidence="10">
    <location>
        <begin position="4"/>
        <end position="89"/>
    </location>
</feature>
<feature type="disulfide bond" evidence="7">
    <location>
        <begin position="2712"/>
        <end position="2773"/>
    </location>
</feature>
<keyword evidence="3" id="KW-0732">Signal</keyword>
<feature type="domain" description="SRCR" evidence="9">
    <location>
        <begin position="2674"/>
        <end position="2774"/>
    </location>
</feature>
<feature type="domain" description="SRCR" evidence="9">
    <location>
        <begin position="205"/>
        <end position="305"/>
    </location>
</feature>
<feature type="disulfide bond" evidence="7">
    <location>
        <begin position="2200"/>
        <end position="2264"/>
    </location>
</feature>
<feature type="disulfide bond" evidence="7">
    <location>
        <begin position="2139"/>
        <end position="2149"/>
    </location>
</feature>
<feature type="disulfide bond" evidence="7">
    <location>
        <begin position="576"/>
        <end position="586"/>
    </location>
</feature>
<keyword evidence="4" id="KW-0677">Repeat</keyword>
<keyword evidence="8" id="KW-0812">Transmembrane</keyword>
<feature type="disulfide bond" evidence="7">
    <location>
        <begin position="2108"/>
        <end position="2169"/>
    </location>
</feature>
<dbReference type="FunFam" id="3.10.250.10:FF:000006">
    <property type="entry name" value="neurotrypsin isoform X2"/>
    <property type="match status" value="13"/>
</dbReference>
<organism evidence="11 12">
    <name type="scientific">Silurus meridionalis</name>
    <name type="common">Southern catfish</name>
    <name type="synonym">Silurus soldatovi meridionalis</name>
    <dbReference type="NCBI Taxonomy" id="175797"/>
    <lineage>
        <taxon>Eukaryota</taxon>
        <taxon>Metazoa</taxon>
        <taxon>Chordata</taxon>
        <taxon>Craniata</taxon>
        <taxon>Vertebrata</taxon>
        <taxon>Euteleostomi</taxon>
        <taxon>Actinopterygii</taxon>
        <taxon>Neopterygii</taxon>
        <taxon>Teleostei</taxon>
        <taxon>Ostariophysi</taxon>
        <taxon>Siluriformes</taxon>
        <taxon>Siluridae</taxon>
        <taxon>Silurus</taxon>
    </lineage>
</organism>
<evidence type="ECO:0000256" key="1">
    <source>
        <dbReference type="ARBA" id="ARBA00004613"/>
    </source>
</evidence>
<dbReference type="InterPro" id="IPR003599">
    <property type="entry name" value="Ig_sub"/>
</dbReference>
<feature type="disulfide bond" evidence="7">
    <location>
        <begin position="2910"/>
        <end position="2971"/>
    </location>
</feature>
<feature type="disulfide bond" evidence="7">
    <location>
        <begin position="440"/>
        <end position="501"/>
    </location>
</feature>
<evidence type="ECO:0000313" key="12">
    <source>
        <dbReference type="Proteomes" id="UP000606274"/>
    </source>
</evidence>
<evidence type="ECO:0000259" key="9">
    <source>
        <dbReference type="PROSITE" id="PS50287"/>
    </source>
</evidence>
<feature type="transmembrane region" description="Helical" evidence="8">
    <location>
        <begin position="1909"/>
        <end position="1933"/>
    </location>
</feature>
<comment type="subcellular location">
    <subcellularLocation>
        <location evidence="1">Secreted</location>
    </subcellularLocation>
</comment>
<feature type="disulfide bond" evidence="7">
    <location>
        <begin position="1445"/>
        <end position="1506"/>
    </location>
</feature>
<feature type="disulfide bond" evidence="7">
    <location>
        <begin position="2941"/>
        <end position="2951"/>
    </location>
</feature>
<dbReference type="InterPro" id="IPR007110">
    <property type="entry name" value="Ig-like_dom"/>
</dbReference>
<feature type="disulfide bond" evidence="7">
    <location>
        <begin position="1432"/>
        <end position="1496"/>
    </location>
</feature>
<feature type="disulfide bond" evidence="7">
    <location>
        <begin position="1630"/>
        <end position="1694"/>
    </location>
</feature>
<feature type="disulfide bond" evidence="7">
    <location>
        <begin position="2897"/>
        <end position="2961"/>
    </location>
</feature>
<keyword evidence="2" id="KW-0964">Secreted</keyword>
<feature type="disulfide bond" evidence="7">
    <location>
        <begin position="2003"/>
        <end position="2064"/>
    </location>
</feature>
<feature type="disulfide bond" evidence="7">
    <location>
        <begin position="2411"/>
        <end position="2472"/>
    </location>
</feature>
<proteinExistence type="predicted"/>
<feature type="disulfide bond" evidence="7">
    <location>
        <begin position="2515"/>
        <end position="2576"/>
    </location>
</feature>
<feature type="disulfide bond" evidence="7">
    <location>
        <begin position="1476"/>
        <end position="1486"/>
    </location>
</feature>
<keyword evidence="12" id="KW-1185">Reference proteome</keyword>
<evidence type="ECO:0000259" key="10">
    <source>
        <dbReference type="PROSITE" id="PS50835"/>
    </source>
</evidence>
<feature type="disulfide bond" evidence="7">
    <location>
        <begin position="1247"/>
        <end position="1308"/>
    </location>
</feature>
<feature type="domain" description="SRCR" evidence="9">
    <location>
        <begin position="2477"/>
        <end position="2577"/>
    </location>
</feature>
<evidence type="ECO:0000256" key="4">
    <source>
        <dbReference type="ARBA" id="ARBA00022737"/>
    </source>
</evidence>
<feature type="disulfide bond" evidence="7">
    <location>
        <begin position="2743"/>
        <end position="2753"/>
    </location>
</feature>
<dbReference type="Proteomes" id="UP000606274">
    <property type="component" value="Unassembled WGS sequence"/>
</dbReference>
<feature type="domain" description="Ig-like" evidence="10">
    <location>
        <begin position="310"/>
        <end position="395"/>
    </location>
</feature>
<feature type="disulfide bond" evidence="7">
    <location>
        <begin position="2442"/>
        <end position="2452"/>
    </location>
</feature>
<evidence type="ECO:0000256" key="5">
    <source>
        <dbReference type="ARBA" id="ARBA00023157"/>
    </source>
</evidence>
<accession>A0A8T0AZ90</accession>
<dbReference type="PROSITE" id="PS50287">
    <property type="entry name" value="SRCR_2"/>
    <property type="match status" value="15"/>
</dbReference>
<feature type="domain" description="SRCR" evidence="9">
    <location>
        <begin position="2373"/>
        <end position="2473"/>
    </location>
</feature>
<evidence type="ECO:0000256" key="3">
    <source>
        <dbReference type="ARBA" id="ARBA00022729"/>
    </source>
</evidence>
<sequence length="3188" mass="346813">MQTPTLTQISPNSVVSIGEVLQFRCSTPSPTCISVDFNLYKTGTSIKKQTAESTTTFTLTVEASHQGEYTCDYTYRETSSTSSRSSSISITVVNLQQPNISFTAASGLFHWGSDKPEVTMGYNFSIICSTKPQYPGGSFHLKLSGSNFTKTQSAVDHSAVFQFPEADFVDQRNYSCTYEVSVSSRTFASSATELLVITVKVHNQIRLVNGSSNCCGRVEILHKAQWGTVCDDDWDLKDAEVVCRQLGCGKAVSAPRNARFGQGTEPTWLDDVQCTGTESYIDQCSHRGFGVENCGHHEDAGVVCSNMQAPTLTRISPNSVVSPREVLQFRCSTPSPTCTSVDFSLYKTGTSIKKQTAESTTTFTLTVEASHQGEYTCDYTYRETSSTSSRSSSISITVGTNIRLAGGSNSCSGRVEINYNNQWGTVCDDSWDLNDAHVVCRQLGCGKAVSYHQSAHFGQGSDPIWLDDVQCSGNESDITECSHNGFGKHNCNHGEDAGVTCSVHNQIRLKNGPSNCCGRVEIHNNGSWGTVCDDDWDLKDAEVVCRQLGCGKAVSAPPNARFGQGSEPTWLDDVHCNGTESYIDQCSHRGFGVENCGHEEDAGVVCSNMQAPTLTRISPNSVVSVGEVLQFRCSTPSPTCTSVDFSLYKTGTSIKKQTAESTTTFTLTVEASHQGEYTCDYTYRETSSTSSRSSSISITVVHNQIRLVNGSSNCCGRVEIQHKAQWGTVCDHYWDLKDAEVVCRQRGCGKAVSAPRNAPFGQGSEPTWLDDVQCNGTESYIDQCSHRGFGVENCGHSEDAGVVCSNMQTPTLTQISPNSVVKPEEVLQFRCSTPSPTCISVDFSLYKTGTSIKKQTAESTATFTLTVEASHQGEYTCDYTYRETSSTSSRSSSINITVVNLLQPNISFSAASGSFHWGSDGPDVTRGYSFSIICSTKPQYPGGCFHLKFSGSNITRTQSAVNHSAIFLFPEADFVHHGNYSCTYEINVSSRTFTSTANEVLVITVKVHNQIRLVNGSSNCCGRVEIQHKAKWGTVCDDYWDLKDAEVVCRQLGCGKVVSAPHSARFGQGLDPIWLDDVQCTGTESYIDQCSHRGFGVHNCGHGEDAGVVCSNMQAPTLTRISPNSVVSIGEVLQFRCSTPSPTCISVDFSLYKTGTSIKKQTAESTTTFTLTVEASHQGEYTCDYTYRETFSTSSRSNSISITVVHNQIRLVNGSRNCCGRVEIQHKAQWGTVCHDDWDLKDAEVVCRQLGCGKAVSAPRNAHFGQGTEPTWLDDVQCTGTESYIDQCSHRGFGVENCGHSEDAGVVCSNMQALILTRISPTSVVSIGEVLQFRCSTPSPTCTSVEFSLYKTGTSIKKQTAESTTTFTLTVDASHQGEYTCDYTYREKSSTSSRSNSINITVVHNQIRLVNGSSNCCGRVEIQHKAQWGTVCDHYWDLKDAGVVCRQLGCGKVVSTPRNARFGQGTEPTWLDDVQCTGTESYIDQCSHRGFGLENCGHHEDAGVVCSNMQAPTLTRISPNSVVSIGEVLQFRCSTPSPTCISVDFSLYKTGTSIKKQIAASTTTFTLTVEASHQGEYTCDYTYKETSSTSSRSSSISITVVHNQIRLVNGSSNCCGRVEIQHNAQWGTVCHDDWDLKDAEVVCRQLGCGKAVSAPRNARFGEGSEPTWLDDVHCTGTESYIDQCSHRGFGVENCGHHEDAGVVCSNMQASTLTQISPSSVVSIGEVLQFRCSTPSPTCISVDFSLYKTGTSIQKQTAESTTTFILTVEASHQGEYTCDYTYRETSSTSSRSNSISITVVNLLQPNISFSAASGSFHWGSDGPDVTRGYSFSIICSTKHQYPGGSFHLKFSGSNITRTQLAVNHSAIFMFPEADFVHHGNYSCTYEINVSSHIFTSTANEVLVITVKASLAPYIGVGVTAGLLLFLVPLIIYFVKRQQTRNYQLNKTNDMQFSVLTASLLADGANIRLAGGSNSCSGRVEIYYNNQWGTVCDDSWDLNDAHVVCRQLGCGKGVSDHQSAHFGQGSDPIWLDDVQCSGNESTITECSHAGFGKHNCGHGEDAGVTCSVYNKVKLVNGSTNCCGRVEILHKAQWGTVCDDDWDLKDAEVVCRQLGCGKAVSAPHNARFGQGTEPTWLDDVQCTGTESYLDQCSHRGFGVENCGHHEDAGVVCSIHNKIRLVNGSSTCCGRVEILHKAQWGTVCDDHWDLKDAEVVCRQLGCGKAVSAPHNARFGQGSEPTWLDDVQCNGTESNLDQCSHRGFGVEDCGHEEDAGVVCSNMQAPSLTRISPNSVVSIGEVLQFRCSTPSPTCISVDFSLYKTGTSIKKQTAESTTTFTLTVEASHQGEYTCDYSYRESNSTSSRSSSISITVDGSNIRLVGGNHSCSGRVEIFHDGLWGTVCDDYWDMDDVDVVCRQADCGKAIKNAFSASFGQGSGPIWLDDVQCSGSESDITQCTHPGFGKQNCGHGEDAGVICSGKEIRLVNGSSNCCGRVEIQHKAQWGTVCDHDWDLKDAEVVCRQLGCGKAVSAPRNAHFGQGSEPTWLDDVQCTGTESYLDQCSHRGFGVKNCGHHEDAGVVCSYIQRPTLTQIPPNSVVSPGEDLQFRCSTSSPTCILVEFGFYINGTLLKNQTAESTATFNLTVEASHQGEYTCDYTYMESNSTSSRSSSINITVGQKIRLVNGPSNCCGRVEIQHKTQWGTVCDHYWDLKDAEVVCRQLGCGEAVSAPHNARFGQGSEPTWLDDVQCTGTETALDQCSHRGFGVENCGHEEDAGVVCSNMQSPTLIRISPNYVVSPGEVLQFRCSTPSPTCISVDFTLYTTGTSIKKQTAESTTTFTLTVEASHQGEYTCDYTYRESNSTSSRSSSISITVVHNQIQLVNGSSNCCGRVEIQHKAQWGTVCDHYWDLKDAEVVCRQLGCGKAVSAPPNAHFGQGTEPTWLDDVQCTGTESYIDQCSHRGFGVENCGHHEDAGVVCSNMQSPTLIRISPNSVVSPGEVLQFRCSTQSPTCISVDFSLYKTGTSIKKQTAESTTTFTLTVEASHQGEYTCDYTYRESNSTSSRSSSISITVVNLQKPNISFSDADGLLQSDSSEVKEGFGFSIICSTEPHKHVFTYFYLHYHRTSGHHCESISRTSLHWGWSGSRTESHVNHHLDCEDTKKDENVKSSVKMDYFTAAKSQEGLQDENSTHQPLL</sequence>
<evidence type="ECO:0000313" key="11">
    <source>
        <dbReference type="EMBL" id="KAF7697758.1"/>
    </source>
</evidence>
<evidence type="ECO:0000256" key="8">
    <source>
        <dbReference type="SAM" id="Phobius"/>
    </source>
</evidence>
<feature type="disulfide bond" evidence="7">
    <location>
        <begin position="471"/>
        <end position="481"/>
    </location>
</feature>
<keyword evidence="6" id="KW-0325">Glycoprotein</keyword>
<feature type="domain" description="SRCR" evidence="9">
    <location>
        <begin position="2175"/>
        <end position="2275"/>
    </location>
</feature>
<dbReference type="FunFam" id="3.10.250.10:FF:000003">
    <property type="entry name" value="Deleted in malignant brain tumors 1"/>
    <property type="match status" value="2"/>
</dbReference>
<feature type="disulfide bond" evidence="7">
    <location>
        <begin position="743"/>
        <end position="804"/>
    </location>
</feature>
<feature type="disulfide bond" evidence="7">
    <location>
        <begin position="532"/>
        <end position="596"/>
    </location>
</feature>
<feature type="domain" description="SRCR" evidence="9">
    <location>
        <begin position="1605"/>
        <end position="1705"/>
    </location>
</feature>
<feature type="domain" description="Ig-like" evidence="10">
    <location>
        <begin position="2280"/>
        <end position="2365"/>
    </location>
</feature>
<feature type="domain" description="Ig-like" evidence="10">
    <location>
        <begin position="1710"/>
        <end position="1795"/>
    </location>
</feature>
<feature type="disulfide bond" evidence="7">
    <location>
        <begin position="2398"/>
        <end position="2462"/>
    </location>
</feature>
<feature type="disulfide bond" evidence="7">
    <location>
        <begin position="2699"/>
        <end position="2763"/>
    </location>
</feature>
<feature type="disulfide bond" evidence="7">
    <location>
        <begin position="1036"/>
        <end position="1100"/>
    </location>
</feature>
<feature type="domain" description="Ig-like" evidence="10">
    <location>
        <begin position="810"/>
        <end position="895"/>
    </location>
</feature>
<feature type="domain" description="Ig-like" evidence="10">
    <location>
        <begin position="1512"/>
        <end position="1597"/>
    </location>
</feature>
<dbReference type="PANTHER" id="PTHR19331:SF22">
    <property type="entry name" value="DELETED IN MALIGNANT BRAIN TUMORS 1 PROTEIN"/>
    <property type="match status" value="1"/>
</dbReference>
<feature type="disulfide bond" evidence="7">
    <location>
        <begin position="2244"/>
        <end position="2254"/>
    </location>
</feature>
<dbReference type="PRINTS" id="PR00258">
    <property type="entry name" value="SPERACTRCPTR"/>
</dbReference>
<feature type="disulfide bond" evidence="7">
    <location>
        <begin position="2213"/>
        <end position="2274"/>
    </location>
</feature>
<dbReference type="GO" id="GO:0016020">
    <property type="term" value="C:membrane"/>
    <property type="evidence" value="ECO:0007669"/>
    <property type="project" value="InterPro"/>
</dbReference>
<feature type="disulfide bond" evidence="7">
    <location>
        <begin position="427"/>
        <end position="491"/>
    </location>
</feature>
<dbReference type="InterPro" id="IPR036179">
    <property type="entry name" value="Ig-like_dom_sf"/>
</dbReference>
<feature type="disulfide bond" evidence="7">
    <location>
        <begin position="2034"/>
        <end position="2044"/>
    </location>
</feature>
<feature type="disulfide bond" evidence="7">
    <location>
        <begin position="774"/>
        <end position="784"/>
    </location>
</feature>
<feature type="domain" description="SRCR" evidence="9">
    <location>
        <begin position="507"/>
        <end position="607"/>
    </location>
</feature>
<keyword evidence="8" id="KW-1133">Transmembrane helix</keyword>
<feature type="disulfide bond" evidence="7">
    <location>
        <begin position="1080"/>
        <end position="1090"/>
    </location>
</feature>
<dbReference type="PROSITE" id="PS00420">
    <property type="entry name" value="SRCR_1"/>
    <property type="match status" value="14"/>
</dbReference>
<feature type="domain" description="SRCR" evidence="9">
    <location>
        <begin position="1209"/>
        <end position="1309"/>
    </location>
</feature>
<feature type="domain" description="SRCR" evidence="9">
    <location>
        <begin position="1407"/>
        <end position="1507"/>
    </location>
</feature>
<evidence type="ECO:0008006" key="13">
    <source>
        <dbReference type="Google" id="ProtNLM"/>
    </source>
</evidence>
<evidence type="ECO:0000256" key="2">
    <source>
        <dbReference type="ARBA" id="ARBA00022525"/>
    </source>
</evidence>
<dbReference type="SMART" id="SM00409">
    <property type="entry name" value="IG"/>
    <property type="match status" value="15"/>
</dbReference>
<feature type="domain" description="SRCR" evidence="9">
    <location>
        <begin position="1011"/>
        <end position="1111"/>
    </location>
</feature>
<feature type="disulfide bond" evidence="7">
    <location>
        <begin position="243"/>
        <end position="304"/>
    </location>
</feature>
<dbReference type="PANTHER" id="PTHR19331">
    <property type="entry name" value="SCAVENGER RECEPTOR DOMAIN-CONTAINING"/>
    <property type="match status" value="1"/>
</dbReference>
<dbReference type="PROSITE" id="PS50835">
    <property type="entry name" value="IG_LIKE"/>
    <property type="match status" value="12"/>
</dbReference>
<dbReference type="InterPro" id="IPR001190">
    <property type="entry name" value="SRCR"/>
</dbReference>
<dbReference type="SUPFAM" id="SSF48726">
    <property type="entry name" value="Immunoglobulin"/>
    <property type="match status" value="15"/>
</dbReference>
<feature type="disulfide bond" evidence="7">
    <location>
        <begin position="274"/>
        <end position="284"/>
    </location>
</feature>
<feature type="disulfide bond" evidence="7">
    <location>
        <begin position="545"/>
        <end position="606"/>
    </location>
</feature>
<feature type="domain" description="Ig-like" evidence="10">
    <location>
        <begin position="2779"/>
        <end position="2864"/>
    </location>
</feature>
<keyword evidence="8" id="KW-0472">Membrane</keyword>
<evidence type="ECO:0000256" key="7">
    <source>
        <dbReference type="PROSITE-ProRule" id="PRU00196"/>
    </source>
</evidence>